<evidence type="ECO:0000256" key="8">
    <source>
        <dbReference type="ARBA" id="ARBA00022825"/>
    </source>
</evidence>
<gene>
    <name evidence="13" type="ORF">THAOC_01334</name>
</gene>
<evidence type="ECO:0000256" key="1">
    <source>
        <dbReference type="ARBA" id="ARBA00000156"/>
    </source>
</evidence>
<evidence type="ECO:0000313" key="14">
    <source>
        <dbReference type="Proteomes" id="UP000266841"/>
    </source>
</evidence>
<dbReference type="GO" id="GO:0006508">
    <property type="term" value="P:proteolysis"/>
    <property type="evidence" value="ECO:0007669"/>
    <property type="project" value="UniProtKB-KW"/>
</dbReference>
<feature type="transmembrane region" description="Helical" evidence="11">
    <location>
        <begin position="132"/>
        <end position="152"/>
    </location>
</feature>
<evidence type="ECO:0000313" key="13">
    <source>
        <dbReference type="EMBL" id="EJK76880.1"/>
    </source>
</evidence>
<dbReference type="PANTHER" id="PTHR22936:SF69">
    <property type="entry name" value="RHOMBOID-LIKE PROTEIN"/>
    <property type="match status" value="1"/>
</dbReference>
<dbReference type="EC" id="3.4.21.105" evidence="4"/>
<sequence length="326" mass="35901">MIGPSAETLVALGAKDSFLIVVEQEVWRLVTSGVLHAGLIHYFINMFALFYVAKAVESVHGFWAVSTLFVISSTGGTILSAIFLPQYITVGASGGILGLIGACLSDIILNWNLLFNDFVNPERRSRFAHAKVLVVLLLDVVVNIIIGMTPFVDNWSHVGGMMYGFLCGLSTIHMVSPRFFGDERRSHKYRLVTLRSVGFLVGVAGFISSSIVLFSGDGVTNLCPDCTYSKSIVSSRCTFQTPNQSGNRLVSCVTFPPMVEEKWWYCDQCDRAFAEGILDTKSGLFIEIRMTCPNESVETVAMQEDWPQSELGLLQLLPSLCRDHCS</sequence>
<feature type="transmembrane region" description="Helical" evidence="11">
    <location>
        <begin position="90"/>
        <end position="111"/>
    </location>
</feature>
<feature type="transmembrane region" description="Helical" evidence="11">
    <location>
        <begin position="192"/>
        <end position="214"/>
    </location>
</feature>
<comment type="similarity">
    <text evidence="3 11">Belongs to the peptidase S54 family.</text>
</comment>
<name>K0THG6_THAOC</name>
<keyword evidence="10 11" id="KW-0472">Membrane</keyword>
<dbReference type="Pfam" id="PF01694">
    <property type="entry name" value="Rhomboid"/>
    <property type="match status" value="1"/>
</dbReference>
<evidence type="ECO:0000256" key="4">
    <source>
        <dbReference type="ARBA" id="ARBA00013039"/>
    </source>
</evidence>
<keyword evidence="5 11" id="KW-0645">Protease</keyword>
<dbReference type="OrthoDB" id="418595at2759"/>
<keyword evidence="8 11" id="KW-0720">Serine protease</keyword>
<dbReference type="Gene3D" id="1.20.1540.10">
    <property type="entry name" value="Rhomboid-like"/>
    <property type="match status" value="1"/>
</dbReference>
<accession>K0THG6</accession>
<evidence type="ECO:0000256" key="10">
    <source>
        <dbReference type="ARBA" id="ARBA00023136"/>
    </source>
</evidence>
<evidence type="ECO:0000256" key="3">
    <source>
        <dbReference type="ARBA" id="ARBA00009045"/>
    </source>
</evidence>
<evidence type="ECO:0000256" key="11">
    <source>
        <dbReference type="RuleBase" id="RU362115"/>
    </source>
</evidence>
<keyword evidence="9 11" id="KW-1133">Transmembrane helix</keyword>
<protein>
    <recommendedName>
        <fullName evidence="4">rhomboid protease</fullName>
        <ecNumber evidence="4">3.4.21.105</ecNumber>
    </recommendedName>
</protein>
<dbReference type="InterPro" id="IPR035952">
    <property type="entry name" value="Rhomboid-like_sf"/>
</dbReference>
<evidence type="ECO:0000256" key="7">
    <source>
        <dbReference type="ARBA" id="ARBA00022801"/>
    </source>
</evidence>
<organism evidence="13 14">
    <name type="scientific">Thalassiosira oceanica</name>
    <name type="common">Marine diatom</name>
    <dbReference type="NCBI Taxonomy" id="159749"/>
    <lineage>
        <taxon>Eukaryota</taxon>
        <taxon>Sar</taxon>
        <taxon>Stramenopiles</taxon>
        <taxon>Ochrophyta</taxon>
        <taxon>Bacillariophyta</taxon>
        <taxon>Coscinodiscophyceae</taxon>
        <taxon>Thalassiosirophycidae</taxon>
        <taxon>Thalassiosirales</taxon>
        <taxon>Thalassiosiraceae</taxon>
        <taxon>Thalassiosira</taxon>
    </lineage>
</organism>
<comment type="subcellular location">
    <subcellularLocation>
        <location evidence="2 11">Membrane</location>
        <topology evidence="2 11">Multi-pass membrane protein</topology>
    </subcellularLocation>
</comment>
<dbReference type="InterPro" id="IPR002610">
    <property type="entry name" value="Peptidase_S54_rhomboid-like"/>
</dbReference>
<comment type="catalytic activity">
    <reaction evidence="1 11">
        <text>Cleaves type-1 transmembrane domains using a catalytic dyad composed of serine and histidine that are contributed by different transmembrane domains.</text>
        <dbReference type="EC" id="3.4.21.105"/>
    </reaction>
</comment>
<reference evidence="13 14" key="1">
    <citation type="journal article" date="2012" name="Genome Biol.">
        <title>Genome and low-iron response of an oceanic diatom adapted to chronic iron limitation.</title>
        <authorList>
            <person name="Lommer M."/>
            <person name="Specht M."/>
            <person name="Roy A.S."/>
            <person name="Kraemer L."/>
            <person name="Andreson R."/>
            <person name="Gutowska M.A."/>
            <person name="Wolf J."/>
            <person name="Bergner S.V."/>
            <person name="Schilhabel M.B."/>
            <person name="Klostermeier U.C."/>
            <person name="Beiko R.G."/>
            <person name="Rosenstiel P."/>
            <person name="Hippler M."/>
            <person name="Laroche J."/>
        </authorList>
    </citation>
    <scope>NUCLEOTIDE SEQUENCE [LARGE SCALE GENOMIC DNA]</scope>
    <source>
        <strain evidence="13 14">CCMP1005</strain>
    </source>
</reference>
<evidence type="ECO:0000256" key="6">
    <source>
        <dbReference type="ARBA" id="ARBA00022692"/>
    </source>
</evidence>
<keyword evidence="6 11" id="KW-0812">Transmembrane</keyword>
<feature type="transmembrane region" description="Helical" evidence="11">
    <location>
        <begin position="62"/>
        <end position="84"/>
    </location>
</feature>
<comment type="caution">
    <text evidence="13">The sequence shown here is derived from an EMBL/GenBank/DDBJ whole genome shotgun (WGS) entry which is preliminary data.</text>
</comment>
<dbReference type="AlphaFoldDB" id="K0THG6"/>
<evidence type="ECO:0000259" key="12">
    <source>
        <dbReference type="Pfam" id="PF01694"/>
    </source>
</evidence>
<comment type="caution">
    <text evidence="11">Lacks conserved residue(s) required for the propagation of feature annotation.</text>
</comment>
<dbReference type="eggNOG" id="KOG2289">
    <property type="taxonomic scope" value="Eukaryota"/>
</dbReference>
<feature type="domain" description="Peptidase S54 rhomboid" evidence="12">
    <location>
        <begin position="24"/>
        <end position="170"/>
    </location>
</feature>
<dbReference type="InterPro" id="IPR022764">
    <property type="entry name" value="Peptidase_S54_rhomboid_dom"/>
</dbReference>
<dbReference type="PANTHER" id="PTHR22936">
    <property type="entry name" value="RHOMBOID-RELATED"/>
    <property type="match status" value="1"/>
</dbReference>
<evidence type="ECO:0000256" key="9">
    <source>
        <dbReference type="ARBA" id="ARBA00022989"/>
    </source>
</evidence>
<comment type="function">
    <text evidence="11">Serine protease involved in intramembrane proteolysis.</text>
</comment>
<proteinExistence type="inferred from homology"/>
<dbReference type="EMBL" id="AGNL01001592">
    <property type="protein sequence ID" value="EJK76880.1"/>
    <property type="molecule type" value="Genomic_DNA"/>
</dbReference>
<evidence type="ECO:0000256" key="5">
    <source>
        <dbReference type="ARBA" id="ARBA00022670"/>
    </source>
</evidence>
<keyword evidence="7 11" id="KW-0378">Hydrolase</keyword>
<dbReference type="SUPFAM" id="SSF144091">
    <property type="entry name" value="Rhomboid-like"/>
    <property type="match status" value="1"/>
</dbReference>
<dbReference type="GO" id="GO:0004252">
    <property type="term" value="F:serine-type endopeptidase activity"/>
    <property type="evidence" value="ECO:0007669"/>
    <property type="project" value="InterPro"/>
</dbReference>
<dbReference type="GO" id="GO:0016020">
    <property type="term" value="C:membrane"/>
    <property type="evidence" value="ECO:0007669"/>
    <property type="project" value="UniProtKB-SubCell"/>
</dbReference>
<keyword evidence="14" id="KW-1185">Reference proteome</keyword>
<dbReference type="Proteomes" id="UP000266841">
    <property type="component" value="Unassembled WGS sequence"/>
</dbReference>
<feature type="transmembrane region" description="Helical" evidence="11">
    <location>
        <begin position="34"/>
        <end position="53"/>
    </location>
</feature>
<evidence type="ECO:0000256" key="2">
    <source>
        <dbReference type="ARBA" id="ARBA00004141"/>
    </source>
</evidence>
<dbReference type="OMA" id="HKHQVWR"/>
<feature type="transmembrane region" description="Helical" evidence="11">
    <location>
        <begin position="158"/>
        <end position="180"/>
    </location>
</feature>